<feature type="domain" description="LUD" evidence="1">
    <location>
        <begin position="91"/>
        <end position="190"/>
    </location>
</feature>
<dbReference type="Gene3D" id="3.40.50.10420">
    <property type="entry name" value="NagB/RpiA/CoA transferase-like"/>
    <property type="match status" value="1"/>
</dbReference>
<dbReference type="Pfam" id="PF02589">
    <property type="entry name" value="LUD_dom"/>
    <property type="match status" value="1"/>
</dbReference>
<evidence type="ECO:0000313" key="3">
    <source>
        <dbReference type="Proteomes" id="UP000543030"/>
    </source>
</evidence>
<dbReference type="AlphaFoldDB" id="A0A840RBB6"/>
<dbReference type="PANTHER" id="PTHR43682">
    <property type="entry name" value="LACTATE UTILIZATION PROTEIN C"/>
    <property type="match status" value="1"/>
</dbReference>
<proteinExistence type="predicted"/>
<name>A0A840RBB6_9NEIS</name>
<dbReference type="RefSeq" id="WP_184097261.1">
    <property type="nucleotide sequence ID" value="NZ_JACHHN010000001.1"/>
</dbReference>
<dbReference type="SUPFAM" id="SSF100950">
    <property type="entry name" value="NagB/RpiA/CoA transferase-like"/>
    <property type="match status" value="1"/>
</dbReference>
<keyword evidence="3" id="KW-1185">Reference proteome</keyword>
<dbReference type="EMBL" id="JACHHN010000001">
    <property type="protein sequence ID" value="MBB5189828.1"/>
    <property type="molecule type" value="Genomic_DNA"/>
</dbReference>
<evidence type="ECO:0000259" key="1">
    <source>
        <dbReference type="Pfam" id="PF02589"/>
    </source>
</evidence>
<reference evidence="2 3" key="1">
    <citation type="submission" date="2020-08" db="EMBL/GenBank/DDBJ databases">
        <title>Genomic Encyclopedia of Type Strains, Phase IV (KMG-IV): sequencing the most valuable type-strain genomes for metagenomic binning, comparative biology and taxonomic classification.</title>
        <authorList>
            <person name="Goeker M."/>
        </authorList>
    </citation>
    <scope>NUCLEOTIDE SEQUENCE [LARGE SCALE GENOMIC DNA]</scope>
    <source>
        <strain evidence="2 3">DSM 18233</strain>
    </source>
</reference>
<gene>
    <name evidence="2" type="ORF">HNQ50_000538</name>
</gene>
<protein>
    <submittedName>
        <fullName evidence="2">L-lactate dehydrogenase complex protein LldG</fullName>
    </submittedName>
</protein>
<organism evidence="2 3">
    <name type="scientific">Silvimonas terrae</name>
    <dbReference type="NCBI Taxonomy" id="300266"/>
    <lineage>
        <taxon>Bacteria</taxon>
        <taxon>Pseudomonadati</taxon>
        <taxon>Pseudomonadota</taxon>
        <taxon>Betaproteobacteria</taxon>
        <taxon>Neisseriales</taxon>
        <taxon>Chitinibacteraceae</taxon>
        <taxon>Silvimonas</taxon>
    </lineage>
</organism>
<comment type="caution">
    <text evidence="2">The sequence shown here is derived from an EMBL/GenBank/DDBJ whole genome shotgun (WGS) entry which is preliminary data.</text>
</comment>
<dbReference type="InterPro" id="IPR003741">
    <property type="entry name" value="LUD_dom"/>
</dbReference>
<dbReference type="InterPro" id="IPR024185">
    <property type="entry name" value="FTHF_cligase-like_sf"/>
</dbReference>
<dbReference type="PANTHER" id="PTHR43682:SF1">
    <property type="entry name" value="LACTATE UTILIZATION PROTEIN C"/>
    <property type="match status" value="1"/>
</dbReference>
<evidence type="ECO:0000313" key="2">
    <source>
        <dbReference type="EMBL" id="MBB5189828.1"/>
    </source>
</evidence>
<dbReference type="InterPro" id="IPR037171">
    <property type="entry name" value="NagB/RpiA_transferase-like"/>
</dbReference>
<accession>A0A840RBB6</accession>
<dbReference type="Proteomes" id="UP000543030">
    <property type="component" value="Unassembled WGS sequence"/>
</dbReference>
<sequence length="195" mass="20638">MSSRDAILSKLRAAGRVPEPLPEVPLFDEGLPPVLDQFKASLARMGGQWVDAPAEGLDAWLGQRFAGAQVVCSAVPETMGTLRIATVTDPRALENVDVGIVRARFAVAETGSVWLSEAEYGVNSLGYLAQHLVVLLDPAAILPNLHHAYRQAAFADARYCALVTGPSATADIEGVLIRGAQGVRTLTVVALATPR</sequence>